<evidence type="ECO:0000256" key="1">
    <source>
        <dbReference type="ARBA" id="ARBA00004123"/>
    </source>
</evidence>
<evidence type="ECO:0000256" key="4">
    <source>
        <dbReference type="ARBA" id="ARBA00022737"/>
    </source>
</evidence>
<evidence type="ECO:0000313" key="15">
    <source>
        <dbReference type="Proteomes" id="UP000694389"/>
    </source>
</evidence>
<evidence type="ECO:0000256" key="7">
    <source>
        <dbReference type="ARBA" id="ARBA00023015"/>
    </source>
</evidence>
<keyword evidence="10" id="KW-0539">Nucleus</keyword>
<comment type="subcellular location">
    <subcellularLocation>
        <location evidence="1">Nucleus</location>
    </subcellularLocation>
</comment>
<keyword evidence="9" id="KW-0804">Transcription</keyword>
<dbReference type="FunFam" id="3.30.160.60:FF:000478">
    <property type="entry name" value="Zinc finger protein 133"/>
    <property type="match status" value="1"/>
</dbReference>
<feature type="domain" description="C2H2-type" evidence="13">
    <location>
        <begin position="156"/>
        <end position="183"/>
    </location>
</feature>
<dbReference type="Gene3D" id="3.30.160.60">
    <property type="entry name" value="Classic Zinc Finger"/>
    <property type="match status" value="5"/>
</dbReference>
<dbReference type="GO" id="GO:0005634">
    <property type="term" value="C:nucleus"/>
    <property type="evidence" value="ECO:0007669"/>
    <property type="project" value="UniProtKB-SubCell"/>
</dbReference>
<evidence type="ECO:0000313" key="14">
    <source>
        <dbReference type="Ensembl" id="ENSDLAP00005074364.1"/>
    </source>
</evidence>
<dbReference type="InterPro" id="IPR036236">
    <property type="entry name" value="Znf_C2H2_sf"/>
</dbReference>
<keyword evidence="6" id="KW-0862">Zinc</keyword>
<keyword evidence="4" id="KW-0677">Repeat</keyword>
<dbReference type="AlphaFoldDB" id="A0A8P4KFB8"/>
<feature type="compositionally biased region" description="Polar residues" evidence="12">
    <location>
        <begin position="95"/>
        <end position="106"/>
    </location>
</feature>
<keyword evidence="3" id="KW-0479">Metal-binding</keyword>
<dbReference type="Pfam" id="PF05605">
    <property type="entry name" value="zf-Di19"/>
    <property type="match status" value="1"/>
</dbReference>
<feature type="domain" description="C2H2-type" evidence="13">
    <location>
        <begin position="212"/>
        <end position="239"/>
    </location>
</feature>
<dbReference type="FunFam" id="3.30.160.60:FF:000624">
    <property type="entry name" value="zinc finger protein 697"/>
    <property type="match status" value="1"/>
</dbReference>
<evidence type="ECO:0000256" key="2">
    <source>
        <dbReference type="ARBA" id="ARBA00006991"/>
    </source>
</evidence>
<dbReference type="PROSITE" id="PS50157">
    <property type="entry name" value="ZINC_FINGER_C2H2_2"/>
    <property type="match status" value="5"/>
</dbReference>
<dbReference type="PANTHER" id="PTHR23235">
    <property type="entry name" value="KRUEPPEL-LIKE TRANSCRIPTION FACTOR"/>
    <property type="match status" value="1"/>
</dbReference>
<dbReference type="SMART" id="SM00355">
    <property type="entry name" value="ZnF_C2H2"/>
    <property type="match status" value="5"/>
</dbReference>
<dbReference type="GO" id="GO:0008270">
    <property type="term" value="F:zinc ion binding"/>
    <property type="evidence" value="ECO:0007669"/>
    <property type="project" value="UniProtKB-KW"/>
</dbReference>
<dbReference type="GO" id="GO:0000978">
    <property type="term" value="F:RNA polymerase II cis-regulatory region sequence-specific DNA binding"/>
    <property type="evidence" value="ECO:0007669"/>
    <property type="project" value="TreeGrafter"/>
</dbReference>
<sequence length="303" mass="33793">MCKLQVSNLHVCISLLSTDGQLLLVIKEEPLSEQEENPSLDQENLPGLLHIKQEQEELWTIQEGEQLRGLEEADVTKFTFTPVPVKSEEDDEENPLSSQLHPIQSDENGDAEHLHLKTEADGEDCGGSVLARDFNPDAHLLAATHDKTVHTGEKPFSCPFCDRRFAHSSGLTSHIRVHTGEKPFTCSVCKASFSFSSNLSAHMRMHTADKPFGCTVCEKTFSRKEYLTQHLTVHMEEKPFSCSVCGKGFRDGGTLKRHLPVHTGEKPFNCSVCSKGFADKRNLTRHLKIHNREKCVGESSGSK</sequence>
<dbReference type="FunFam" id="3.30.160.60:FF:001506">
    <property type="entry name" value="Zinc finger protein"/>
    <property type="match status" value="2"/>
</dbReference>
<dbReference type="InterPro" id="IPR008598">
    <property type="entry name" value="Di19_Zn-bd"/>
</dbReference>
<evidence type="ECO:0000256" key="9">
    <source>
        <dbReference type="ARBA" id="ARBA00023163"/>
    </source>
</evidence>
<dbReference type="GeneTree" id="ENSGT01150000286959"/>
<keyword evidence="5 11" id="KW-0863">Zinc-finger</keyword>
<dbReference type="FunFam" id="3.30.160.60:FF:001485">
    <property type="entry name" value="Krueppel-related zinc finger protein"/>
    <property type="match status" value="1"/>
</dbReference>
<dbReference type="Proteomes" id="UP000694389">
    <property type="component" value="Unassembled WGS sequence"/>
</dbReference>
<organism evidence="14 15">
    <name type="scientific">Dicentrarchus labrax</name>
    <name type="common">European seabass</name>
    <name type="synonym">Morone labrax</name>
    <dbReference type="NCBI Taxonomy" id="13489"/>
    <lineage>
        <taxon>Eukaryota</taxon>
        <taxon>Metazoa</taxon>
        <taxon>Chordata</taxon>
        <taxon>Craniata</taxon>
        <taxon>Vertebrata</taxon>
        <taxon>Euteleostomi</taxon>
        <taxon>Actinopterygii</taxon>
        <taxon>Neopterygii</taxon>
        <taxon>Teleostei</taxon>
        <taxon>Neoteleostei</taxon>
        <taxon>Acanthomorphata</taxon>
        <taxon>Eupercaria</taxon>
        <taxon>Moronidae</taxon>
        <taxon>Dicentrarchus</taxon>
    </lineage>
</organism>
<evidence type="ECO:0000256" key="12">
    <source>
        <dbReference type="SAM" id="MobiDB-lite"/>
    </source>
</evidence>
<protein>
    <recommendedName>
        <fullName evidence="13">C2H2-type domain-containing protein</fullName>
    </recommendedName>
</protein>
<dbReference type="PANTHER" id="PTHR23235:SF142">
    <property type="entry name" value="ZINC FINGER PROTEIN 384"/>
    <property type="match status" value="1"/>
</dbReference>
<dbReference type="Pfam" id="PF00096">
    <property type="entry name" value="zf-C2H2"/>
    <property type="match status" value="3"/>
</dbReference>
<evidence type="ECO:0000259" key="13">
    <source>
        <dbReference type="PROSITE" id="PS50157"/>
    </source>
</evidence>
<keyword evidence="7" id="KW-0805">Transcription regulation</keyword>
<evidence type="ECO:0000256" key="3">
    <source>
        <dbReference type="ARBA" id="ARBA00022723"/>
    </source>
</evidence>
<evidence type="ECO:0000256" key="6">
    <source>
        <dbReference type="ARBA" id="ARBA00022833"/>
    </source>
</evidence>
<dbReference type="GO" id="GO:0000981">
    <property type="term" value="F:DNA-binding transcription factor activity, RNA polymerase II-specific"/>
    <property type="evidence" value="ECO:0007669"/>
    <property type="project" value="TreeGrafter"/>
</dbReference>
<reference evidence="14" key="1">
    <citation type="submission" date="2025-08" db="UniProtKB">
        <authorList>
            <consortium name="Ensembl"/>
        </authorList>
    </citation>
    <scope>IDENTIFICATION</scope>
</reference>
<evidence type="ECO:0000256" key="5">
    <source>
        <dbReference type="ARBA" id="ARBA00022771"/>
    </source>
</evidence>
<dbReference type="SUPFAM" id="SSF57667">
    <property type="entry name" value="beta-beta-alpha zinc fingers"/>
    <property type="match status" value="3"/>
</dbReference>
<comment type="similarity">
    <text evidence="2">Belongs to the krueppel C2H2-type zinc-finger protein family.</text>
</comment>
<dbReference type="PROSITE" id="PS00028">
    <property type="entry name" value="ZINC_FINGER_C2H2_1"/>
    <property type="match status" value="5"/>
</dbReference>
<evidence type="ECO:0000256" key="11">
    <source>
        <dbReference type="PROSITE-ProRule" id="PRU00042"/>
    </source>
</evidence>
<evidence type="ECO:0000256" key="8">
    <source>
        <dbReference type="ARBA" id="ARBA00023125"/>
    </source>
</evidence>
<accession>A0A8P4KFB8</accession>
<feature type="domain" description="C2H2-type" evidence="13">
    <location>
        <begin position="240"/>
        <end position="267"/>
    </location>
</feature>
<evidence type="ECO:0000256" key="10">
    <source>
        <dbReference type="ARBA" id="ARBA00023242"/>
    </source>
</evidence>
<feature type="domain" description="C2H2-type" evidence="13">
    <location>
        <begin position="184"/>
        <end position="211"/>
    </location>
</feature>
<proteinExistence type="inferred from homology"/>
<dbReference type="InterPro" id="IPR013087">
    <property type="entry name" value="Znf_C2H2_type"/>
</dbReference>
<feature type="domain" description="C2H2-type" evidence="13">
    <location>
        <begin position="268"/>
        <end position="295"/>
    </location>
</feature>
<reference evidence="14" key="2">
    <citation type="submission" date="2025-09" db="UniProtKB">
        <authorList>
            <consortium name="Ensembl"/>
        </authorList>
    </citation>
    <scope>IDENTIFICATION</scope>
</reference>
<dbReference type="Ensembl" id="ENSDLAT00005085221.1">
    <property type="protein sequence ID" value="ENSDLAP00005074364.1"/>
    <property type="gene ID" value="ENSDLAG00005033377.1"/>
</dbReference>
<feature type="region of interest" description="Disordered" evidence="12">
    <location>
        <begin position="82"/>
        <end position="106"/>
    </location>
</feature>
<keyword evidence="8" id="KW-0238">DNA-binding</keyword>
<keyword evidence="15" id="KW-1185">Reference proteome</keyword>
<name>A0A8P4KFB8_DICLA</name>